<dbReference type="EMBL" id="GISG01221872">
    <property type="protein sequence ID" value="MBA4663817.1"/>
    <property type="molecule type" value="Transcribed_RNA"/>
</dbReference>
<evidence type="ECO:0000256" key="4">
    <source>
        <dbReference type="SAM" id="MobiDB-lite"/>
    </source>
</evidence>
<feature type="repeat" description="PPR" evidence="3">
    <location>
        <begin position="220"/>
        <end position="254"/>
    </location>
</feature>
<feature type="repeat" description="PPR" evidence="3">
    <location>
        <begin position="360"/>
        <end position="394"/>
    </location>
</feature>
<evidence type="ECO:0000256" key="1">
    <source>
        <dbReference type="ARBA" id="ARBA00007626"/>
    </source>
</evidence>
<dbReference type="GO" id="GO:0005739">
    <property type="term" value="C:mitochondrion"/>
    <property type="evidence" value="ECO:0007669"/>
    <property type="project" value="TreeGrafter"/>
</dbReference>
<name>A0A7C9AD29_OPUST</name>
<evidence type="ECO:0000256" key="2">
    <source>
        <dbReference type="ARBA" id="ARBA00022737"/>
    </source>
</evidence>
<dbReference type="Pfam" id="PF01535">
    <property type="entry name" value="PPR"/>
    <property type="match status" value="3"/>
</dbReference>
<keyword evidence="2" id="KW-0677">Repeat</keyword>
<reference evidence="5" key="1">
    <citation type="journal article" date="2013" name="J. Plant Res.">
        <title>Effect of fungi and light on seed germination of three Opuntia species from semiarid lands of central Mexico.</title>
        <authorList>
            <person name="Delgado-Sanchez P."/>
            <person name="Jimenez-Bremont J.F."/>
            <person name="Guerrero-Gonzalez Mde L."/>
            <person name="Flores J."/>
        </authorList>
    </citation>
    <scope>NUCLEOTIDE SEQUENCE</scope>
    <source>
        <tissue evidence="5">Cladode</tissue>
    </source>
</reference>
<dbReference type="Pfam" id="PF13041">
    <property type="entry name" value="PPR_2"/>
    <property type="match status" value="1"/>
</dbReference>
<comment type="similarity">
    <text evidence="1">Belongs to the PPR family. P subfamily.</text>
</comment>
<dbReference type="PANTHER" id="PTHR45717">
    <property type="entry name" value="OS12G0527900 PROTEIN"/>
    <property type="match status" value="1"/>
</dbReference>
<dbReference type="PANTHER" id="PTHR45717:SF45">
    <property type="entry name" value="OS12G0527900 PROTEIN"/>
    <property type="match status" value="1"/>
</dbReference>
<evidence type="ECO:0000313" key="5">
    <source>
        <dbReference type="EMBL" id="MBA4663817.1"/>
    </source>
</evidence>
<evidence type="ECO:0000256" key="3">
    <source>
        <dbReference type="PROSITE-ProRule" id="PRU00708"/>
    </source>
</evidence>
<dbReference type="SUPFAM" id="SSF81901">
    <property type="entry name" value="HCP-like"/>
    <property type="match status" value="1"/>
</dbReference>
<dbReference type="FunFam" id="1.25.40.10:FF:000651">
    <property type="entry name" value="Pentatricopeptide repeat-containing protein mitochondrial"/>
    <property type="match status" value="1"/>
</dbReference>
<evidence type="ECO:0008006" key="6">
    <source>
        <dbReference type="Google" id="ProtNLM"/>
    </source>
</evidence>
<protein>
    <recommendedName>
        <fullName evidence="6">Pentacotripeptide-repeat region of PRORP domain-containing protein</fullName>
    </recommendedName>
</protein>
<dbReference type="FunFam" id="1.25.40.10:FF:000253">
    <property type="entry name" value="Pentatricopeptide repeat-containing protein"/>
    <property type="match status" value="1"/>
</dbReference>
<proteinExistence type="inferred from homology"/>
<reference evidence="5" key="2">
    <citation type="submission" date="2020-07" db="EMBL/GenBank/DDBJ databases">
        <authorList>
            <person name="Vera ALvarez R."/>
            <person name="Arias-Moreno D.M."/>
            <person name="Jimenez-Jacinto V."/>
            <person name="Jimenez-Bremont J.F."/>
            <person name="Swaminathan K."/>
            <person name="Moose S.P."/>
            <person name="Guerrero-Gonzalez M.L."/>
            <person name="Marino-Ramirez L."/>
            <person name="Landsman D."/>
            <person name="Rodriguez-Kessler M."/>
            <person name="Delgado-Sanchez P."/>
        </authorList>
    </citation>
    <scope>NUCLEOTIDE SEQUENCE</scope>
    <source>
        <tissue evidence="5">Cladode</tissue>
    </source>
</reference>
<sequence length="522" mass="60175">MLQRHIRVAATRAVRHFTAAIQAAEAVASSKIDQQTTASPSSSSSSGGGRDTLGRRLFALVHPKRSAVVTIRKWKEEGNVVRKYELNRIVRELRRLKRYKHALEICEWMRTQEDIKLLPGDYAVHLDLIAKIRGLNSAEKFFEDMPEEMRRAPTLSALLHTYVQHHAYAEAEALMEKMTECGYVECPLPYNHMISMYLENGQLDKIPRLINELKKNATPDIVTYNLWLTMCQSQDGVETAENVLLDMMKAKIEPDWMTYSILTSLYTKKQLDDKAEATLKEMEKRITRKNRAAYASLISLHTNLKKRNGVHAIWKKMKILFRKLNDSEYNCMISSLIKLGELQEAEKLYTEWELVSTTGDSRIPNLLIAAYINMDQVQRAMKFYDRIAHKGIKPSYTTWELLTWGYLKERKIDQMLDCFEKAVSSVKKWDPDEKIIREMYRHIEEQGNVDGAEKLLSVLRKAGYVTTEIYNLLLRTYAKAGKMPSIIAERMAKDKVVSDEETEELVRLTSKMCVADVSSFLA</sequence>
<dbReference type="Gene3D" id="1.25.40.10">
    <property type="entry name" value="Tetratricopeptide repeat domain"/>
    <property type="match status" value="2"/>
</dbReference>
<accession>A0A7C9AD29</accession>
<organism evidence="5">
    <name type="scientific">Opuntia streptacantha</name>
    <name type="common">Prickly pear cactus</name>
    <name type="synonym">Opuntia cardona</name>
    <dbReference type="NCBI Taxonomy" id="393608"/>
    <lineage>
        <taxon>Eukaryota</taxon>
        <taxon>Viridiplantae</taxon>
        <taxon>Streptophyta</taxon>
        <taxon>Embryophyta</taxon>
        <taxon>Tracheophyta</taxon>
        <taxon>Spermatophyta</taxon>
        <taxon>Magnoliopsida</taxon>
        <taxon>eudicotyledons</taxon>
        <taxon>Gunneridae</taxon>
        <taxon>Pentapetalae</taxon>
        <taxon>Caryophyllales</taxon>
        <taxon>Cactineae</taxon>
        <taxon>Cactaceae</taxon>
        <taxon>Opuntioideae</taxon>
        <taxon>Opuntia</taxon>
    </lineage>
</organism>
<dbReference type="InterPro" id="IPR002885">
    <property type="entry name" value="PPR_rpt"/>
</dbReference>
<feature type="region of interest" description="Disordered" evidence="4">
    <location>
        <begin position="31"/>
        <end position="50"/>
    </location>
</feature>
<dbReference type="AlphaFoldDB" id="A0A7C9AD29"/>
<dbReference type="GO" id="GO:0003729">
    <property type="term" value="F:mRNA binding"/>
    <property type="evidence" value="ECO:0007669"/>
    <property type="project" value="UniProtKB-ARBA"/>
</dbReference>
<dbReference type="NCBIfam" id="TIGR00756">
    <property type="entry name" value="PPR"/>
    <property type="match status" value="1"/>
</dbReference>
<dbReference type="PROSITE" id="PS51375">
    <property type="entry name" value="PPR"/>
    <property type="match status" value="2"/>
</dbReference>
<dbReference type="InterPro" id="IPR011990">
    <property type="entry name" value="TPR-like_helical_dom_sf"/>
</dbReference>